<organism evidence="1 2">
    <name type="scientific">Linderina pennispora</name>
    <dbReference type="NCBI Taxonomy" id="61395"/>
    <lineage>
        <taxon>Eukaryota</taxon>
        <taxon>Fungi</taxon>
        <taxon>Fungi incertae sedis</taxon>
        <taxon>Zoopagomycota</taxon>
        <taxon>Kickxellomycotina</taxon>
        <taxon>Kickxellomycetes</taxon>
        <taxon>Kickxellales</taxon>
        <taxon>Kickxellaceae</taxon>
        <taxon>Linderina</taxon>
    </lineage>
</organism>
<dbReference type="GeneID" id="63805511"/>
<dbReference type="Proteomes" id="UP000193922">
    <property type="component" value="Unassembled WGS sequence"/>
</dbReference>
<reference evidence="1 2" key="1">
    <citation type="submission" date="2016-07" db="EMBL/GenBank/DDBJ databases">
        <title>Pervasive Adenine N6-methylation of Active Genes in Fungi.</title>
        <authorList>
            <consortium name="DOE Joint Genome Institute"/>
            <person name="Mondo S.J."/>
            <person name="Dannebaum R.O."/>
            <person name="Kuo R.C."/>
            <person name="Labutti K."/>
            <person name="Haridas S."/>
            <person name="Kuo A."/>
            <person name="Salamov A."/>
            <person name="Ahrendt S.R."/>
            <person name="Lipzen A."/>
            <person name="Sullivan W."/>
            <person name="Andreopoulos W.B."/>
            <person name="Clum A."/>
            <person name="Lindquist E."/>
            <person name="Daum C."/>
            <person name="Ramamoorthy G.K."/>
            <person name="Gryganskyi A."/>
            <person name="Culley D."/>
            <person name="Magnuson J.K."/>
            <person name="James T.Y."/>
            <person name="O'Malley M.A."/>
            <person name="Stajich J.E."/>
            <person name="Spatafora J.W."/>
            <person name="Visel A."/>
            <person name="Grigoriev I.V."/>
        </authorList>
    </citation>
    <scope>NUCLEOTIDE SEQUENCE [LARGE SCALE GENOMIC DNA]</scope>
    <source>
        <strain evidence="1 2">ATCC 12442</strain>
    </source>
</reference>
<name>A0A1Y1VWL0_9FUNG</name>
<dbReference type="RefSeq" id="XP_040739607.1">
    <property type="nucleotide sequence ID" value="XM_040888863.1"/>
</dbReference>
<dbReference type="AlphaFoldDB" id="A0A1Y1VWL0"/>
<evidence type="ECO:0000313" key="2">
    <source>
        <dbReference type="Proteomes" id="UP000193922"/>
    </source>
</evidence>
<evidence type="ECO:0000313" key="1">
    <source>
        <dbReference type="EMBL" id="ORX65376.1"/>
    </source>
</evidence>
<sequence>MYPRRPALVDTSMGLLANMQSFENKQTRTSVPQEVCPRIKRRFGWAAYMWRE</sequence>
<protein>
    <submittedName>
        <fullName evidence="1">Uncharacterized protein</fullName>
    </submittedName>
</protein>
<proteinExistence type="predicted"/>
<gene>
    <name evidence="1" type="ORF">DL89DRAFT_270994</name>
</gene>
<keyword evidence="2" id="KW-1185">Reference proteome</keyword>
<accession>A0A1Y1VWL0</accession>
<comment type="caution">
    <text evidence="1">The sequence shown here is derived from an EMBL/GenBank/DDBJ whole genome shotgun (WGS) entry which is preliminary data.</text>
</comment>
<dbReference type="EMBL" id="MCFD01000032">
    <property type="protein sequence ID" value="ORX65376.1"/>
    <property type="molecule type" value="Genomic_DNA"/>
</dbReference>